<gene>
    <name evidence="1" type="ORF">UFOPK3124_00446</name>
</gene>
<protein>
    <submittedName>
        <fullName evidence="1">Unannotated protein</fullName>
    </submittedName>
</protein>
<dbReference type="AlphaFoldDB" id="A0A6J6Z2L5"/>
<name>A0A6J6Z2L5_9ZZZZ</name>
<organism evidence="1">
    <name type="scientific">freshwater metagenome</name>
    <dbReference type="NCBI Taxonomy" id="449393"/>
    <lineage>
        <taxon>unclassified sequences</taxon>
        <taxon>metagenomes</taxon>
        <taxon>ecological metagenomes</taxon>
    </lineage>
</organism>
<sequence>MFRTAPSPSFVMPLALVEDTDVAAVENSDENAIGGFLWSLVPGKSLYDAYQDYQKGNYLSAGLNGVFGAADLLSVGSMARVRGGLKLFVGVMKVRIKDVVVDAVAKEAGNAVAERYGPEAGFVTRMIVSAKLSKDVSQQNKTQLGFANNGSGNDFQKAIEIPKTLPDRLVITGKSFGKKMKERVLELGLDPSDPQVRQKFKSRIERIFLNVEEKRVNFYRGQGKNGLEGVVLLYRRGHDVLVLSLEGNFITLLVGGINSQRWISGVVLS</sequence>
<accession>A0A6J6Z2L5</accession>
<evidence type="ECO:0000313" key="1">
    <source>
        <dbReference type="EMBL" id="CAB4811727.1"/>
    </source>
</evidence>
<reference evidence="1" key="1">
    <citation type="submission" date="2020-05" db="EMBL/GenBank/DDBJ databases">
        <authorList>
            <person name="Chiriac C."/>
            <person name="Salcher M."/>
            <person name="Ghai R."/>
            <person name="Kavagutti S V."/>
        </authorList>
    </citation>
    <scope>NUCLEOTIDE SEQUENCE</scope>
</reference>
<proteinExistence type="predicted"/>
<dbReference type="EMBL" id="CAFAAY010000020">
    <property type="protein sequence ID" value="CAB4811727.1"/>
    <property type="molecule type" value="Genomic_DNA"/>
</dbReference>